<comment type="subunit">
    <text evidence="3 9">Heterohexamer of two alpha and four beta subunits.</text>
</comment>
<sequence>MSRKTLPPEVQQLIVQYQTLKETHAKIDAELKLTEAELTDVDTVLNTVKNLEDTAELYKVVGHILVKKGKNDVIKELEEKKEILSLKRDKYKKQLDFLVKQIGELEAKLKEALGRYGIPVGQA</sequence>
<evidence type="ECO:0000256" key="8">
    <source>
        <dbReference type="ARBA" id="ARBA00033461"/>
    </source>
</evidence>
<dbReference type="GO" id="GO:0051082">
    <property type="term" value="F:unfolded protein binding"/>
    <property type="evidence" value="ECO:0007669"/>
    <property type="project" value="UniProtKB-UniRule"/>
</dbReference>
<name>A0A7C2BL28_9CREN</name>
<evidence type="ECO:0000256" key="2">
    <source>
        <dbReference type="ARBA" id="ARBA00008045"/>
    </source>
</evidence>
<dbReference type="NCBIfam" id="TIGR02338">
    <property type="entry name" value="gimC_beta"/>
    <property type="match status" value="1"/>
</dbReference>
<evidence type="ECO:0000256" key="6">
    <source>
        <dbReference type="ARBA" id="ARBA00023186"/>
    </source>
</evidence>
<evidence type="ECO:0000256" key="10">
    <source>
        <dbReference type="SAM" id="Coils"/>
    </source>
</evidence>
<dbReference type="GO" id="GO:0016272">
    <property type="term" value="C:prefoldin complex"/>
    <property type="evidence" value="ECO:0007669"/>
    <property type="project" value="UniProtKB-UniRule"/>
</dbReference>
<keyword evidence="10" id="KW-0175">Coiled coil</keyword>
<comment type="similarity">
    <text evidence="2 9">Belongs to the prefoldin subunit beta family.</text>
</comment>
<comment type="function">
    <text evidence="7 9">Molecular chaperone capable of stabilizing a range of proteins. Seems to fulfill an ATP-independent, HSP70-like function in archaeal de novo protein folding.</text>
</comment>
<protein>
    <recommendedName>
        <fullName evidence="4 9">Prefoldin subunit beta</fullName>
    </recommendedName>
    <alternativeName>
        <fullName evidence="8 9">GimC subunit beta</fullName>
    </alternativeName>
</protein>
<accession>A0A7C2BL28</accession>
<keyword evidence="5 9" id="KW-0963">Cytoplasm</keyword>
<dbReference type="HAMAP" id="MF_00307">
    <property type="entry name" value="PfdB"/>
    <property type="match status" value="1"/>
</dbReference>
<comment type="subcellular location">
    <subcellularLocation>
        <location evidence="1 9">Cytoplasm</location>
    </subcellularLocation>
</comment>
<dbReference type="GO" id="GO:0005737">
    <property type="term" value="C:cytoplasm"/>
    <property type="evidence" value="ECO:0007669"/>
    <property type="project" value="UniProtKB-SubCell"/>
</dbReference>
<evidence type="ECO:0000256" key="7">
    <source>
        <dbReference type="ARBA" id="ARBA00025077"/>
    </source>
</evidence>
<evidence type="ECO:0000313" key="11">
    <source>
        <dbReference type="EMBL" id="HEF87711.1"/>
    </source>
</evidence>
<feature type="coiled-coil region" evidence="10">
    <location>
        <begin position="67"/>
        <end position="115"/>
    </location>
</feature>
<evidence type="ECO:0000256" key="1">
    <source>
        <dbReference type="ARBA" id="ARBA00004496"/>
    </source>
</evidence>
<comment type="caution">
    <text evidence="11">The sequence shown here is derived from an EMBL/GenBank/DDBJ whole genome shotgun (WGS) entry which is preliminary data.</text>
</comment>
<organism evidence="11">
    <name type="scientific">Thermosphaera aggregans</name>
    <dbReference type="NCBI Taxonomy" id="54254"/>
    <lineage>
        <taxon>Archaea</taxon>
        <taxon>Thermoproteota</taxon>
        <taxon>Thermoprotei</taxon>
        <taxon>Desulfurococcales</taxon>
        <taxon>Desulfurococcaceae</taxon>
        <taxon>Thermosphaera</taxon>
    </lineage>
</organism>
<dbReference type="InterPro" id="IPR002777">
    <property type="entry name" value="PFD_beta-like"/>
</dbReference>
<dbReference type="EMBL" id="DSJT01000028">
    <property type="protein sequence ID" value="HEF87711.1"/>
    <property type="molecule type" value="Genomic_DNA"/>
</dbReference>
<gene>
    <name evidence="9" type="primary">pfdB</name>
    <name evidence="11" type="ORF">ENP55_05420</name>
</gene>
<reference evidence="11" key="1">
    <citation type="journal article" date="2020" name="mSystems">
        <title>Genome- and Community-Level Interaction Insights into Carbon Utilization and Element Cycling Functions of Hydrothermarchaeota in Hydrothermal Sediment.</title>
        <authorList>
            <person name="Zhou Z."/>
            <person name="Liu Y."/>
            <person name="Xu W."/>
            <person name="Pan J."/>
            <person name="Luo Z.H."/>
            <person name="Li M."/>
        </authorList>
    </citation>
    <scope>NUCLEOTIDE SEQUENCE [LARGE SCALE GENOMIC DNA]</scope>
    <source>
        <strain evidence="11">SpSt-23</strain>
    </source>
</reference>
<dbReference type="SUPFAM" id="SSF46579">
    <property type="entry name" value="Prefoldin"/>
    <property type="match status" value="1"/>
</dbReference>
<evidence type="ECO:0000256" key="3">
    <source>
        <dbReference type="ARBA" id="ARBA00011716"/>
    </source>
</evidence>
<dbReference type="InterPro" id="IPR012713">
    <property type="entry name" value="PfdB"/>
</dbReference>
<keyword evidence="6 9" id="KW-0143">Chaperone</keyword>
<dbReference type="Pfam" id="PF01920">
    <property type="entry name" value="Prefoldin_2"/>
    <property type="match status" value="1"/>
</dbReference>
<evidence type="ECO:0000256" key="4">
    <source>
        <dbReference type="ARBA" id="ARBA00016304"/>
    </source>
</evidence>
<dbReference type="InterPro" id="IPR009053">
    <property type="entry name" value="Prefoldin"/>
</dbReference>
<dbReference type="Gene3D" id="1.10.287.370">
    <property type="match status" value="1"/>
</dbReference>
<evidence type="ECO:0000256" key="9">
    <source>
        <dbReference type="HAMAP-Rule" id="MF_00307"/>
    </source>
</evidence>
<dbReference type="AlphaFoldDB" id="A0A7C2BL28"/>
<dbReference type="GO" id="GO:0006457">
    <property type="term" value="P:protein folding"/>
    <property type="evidence" value="ECO:0007669"/>
    <property type="project" value="UniProtKB-UniRule"/>
</dbReference>
<proteinExistence type="inferred from homology"/>
<evidence type="ECO:0000256" key="5">
    <source>
        <dbReference type="ARBA" id="ARBA00022490"/>
    </source>
</evidence>